<evidence type="ECO:0000256" key="1">
    <source>
        <dbReference type="SAM" id="Phobius"/>
    </source>
</evidence>
<evidence type="ECO:0000313" key="4">
    <source>
        <dbReference type="Proteomes" id="UP000293296"/>
    </source>
</evidence>
<keyword evidence="1" id="KW-0472">Membrane</keyword>
<feature type="domain" description="TadE-like" evidence="2">
    <location>
        <begin position="15"/>
        <end position="57"/>
    </location>
</feature>
<evidence type="ECO:0000313" key="3">
    <source>
        <dbReference type="EMBL" id="QAZ68166.1"/>
    </source>
</evidence>
<dbReference type="KEGG" id="dcb:C3Y92_13415"/>
<sequence length="133" mass="14266">MNTPQAHARLDRQNGSISVEFALMLVFFFMPMLIGIIDFGQILHAQSVVARAAREGVMAAARNQDIPTAVDAYIQNAGYDTGLAHIATAGSRVAGEPVMVTVRYDTSAMVIIPWQGISPNMTQVAATATAQQF</sequence>
<gene>
    <name evidence="3" type="ORF">C3Y92_13415</name>
</gene>
<dbReference type="InterPro" id="IPR012495">
    <property type="entry name" value="TadE-like_dom"/>
</dbReference>
<dbReference type="RefSeq" id="WP_129353394.1">
    <property type="nucleotide sequence ID" value="NZ_CP026538.1"/>
</dbReference>
<feature type="transmembrane region" description="Helical" evidence="1">
    <location>
        <begin position="21"/>
        <end position="43"/>
    </location>
</feature>
<dbReference type="Pfam" id="PF07811">
    <property type="entry name" value="TadE"/>
    <property type="match status" value="1"/>
</dbReference>
<keyword evidence="1" id="KW-0812">Transmembrane</keyword>
<dbReference type="Proteomes" id="UP000293296">
    <property type="component" value="Chromosome"/>
</dbReference>
<keyword evidence="1" id="KW-1133">Transmembrane helix</keyword>
<evidence type="ECO:0000259" key="2">
    <source>
        <dbReference type="Pfam" id="PF07811"/>
    </source>
</evidence>
<name>A0A4P6HN46_9BACT</name>
<dbReference type="OrthoDB" id="5457984at2"/>
<keyword evidence="4" id="KW-1185">Reference proteome</keyword>
<dbReference type="AlphaFoldDB" id="A0A4P6HN46"/>
<organism evidence="3 4">
    <name type="scientific">Solidesulfovibrio carbinolicus</name>
    <dbReference type="NCBI Taxonomy" id="296842"/>
    <lineage>
        <taxon>Bacteria</taxon>
        <taxon>Pseudomonadati</taxon>
        <taxon>Thermodesulfobacteriota</taxon>
        <taxon>Desulfovibrionia</taxon>
        <taxon>Desulfovibrionales</taxon>
        <taxon>Desulfovibrionaceae</taxon>
        <taxon>Solidesulfovibrio</taxon>
    </lineage>
</organism>
<dbReference type="EMBL" id="CP026538">
    <property type="protein sequence ID" value="QAZ68166.1"/>
    <property type="molecule type" value="Genomic_DNA"/>
</dbReference>
<accession>A0A4P6HN46</accession>
<reference evidence="3 4" key="1">
    <citation type="submission" date="2018-02" db="EMBL/GenBank/DDBJ databases">
        <title>Genome sequence of Desulfovibrio carbinolicus DSM 3852.</title>
        <authorList>
            <person name="Wilbanks E."/>
            <person name="Skennerton C.T."/>
            <person name="Orphan V.J."/>
        </authorList>
    </citation>
    <scope>NUCLEOTIDE SEQUENCE [LARGE SCALE GENOMIC DNA]</scope>
    <source>
        <strain evidence="3 4">DSM 3852</strain>
    </source>
</reference>
<protein>
    <submittedName>
        <fullName evidence="3">TadE-like protein</fullName>
    </submittedName>
</protein>
<proteinExistence type="predicted"/>